<keyword evidence="7" id="KW-0788">Thiol protease</keyword>
<dbReference type="GO" id="GO:0019786">
    <property type="term" value="F:protein-phosphatidylethanolamide deconjugating activity"/>
    <property type="evidence" value="ECO:0007669"/>
    <property type="project" value="InterPro"/>
</dbReference>
<dbReference type="EC" id="3.4.22.-" evidence="11"/>
<organism evidence="13">
    <name type="scientific">Echinostoma caproni</name>
    <dbReference type="NCBI Taxonomy" id="27848"/>
    <lineage>
        <taxon>Eukaryota</taxon>
        <taxon>Metazoa</taxon>
        <taxon>Spiralia</taxon>
        <taxon>Lophotrochozoa</taxon>
        <taxon>Platyhelminthes</taxon>
        <taxon>Trematoda</taxon>
        <taxon>Digenea</taxon>
        <taxon>Plagiorchiida</taxon>
        <taxon>Echinostomata</taxon>
        <taxon>Echinostomatoidea</taxon>
        <taxon>Echinostomatidae</taxon>
        <taxon>Echinostoma</taxon>
    </lineage>
</organism>
<name>A0A183ACW2_9TREM</name>
<keyword evidence="3" id="KW-0813">Transport</keyword>
<dbReference type="InterPro" id="IPR005078">
    <property type="entry name" value="Peptidase_C54"/>
</dbReference>
<keyword evidence="9 11" id="KW-0072">Autophagy</keyword>
<keyword evidence="8 11" id="KW-0653">Protein transport</keyword>
<feature type="domain" description="Peptidase C54 catalytic" evidence="12">
    <location>
        <begin position="1"/>
        <end position="110"/>
    </location>
</feature>
<evidence type="ECO:0000259" key="12">
    <source>
        <dbReference type="Pfam" id="PF03416"/>
    </source>
</evidence>
<dbReference type="GO" id="GO:0034727">
    <property type="term" value="P:piecemeal microautophagy of the nucleus"/>
    <property type="evidence" value="ECO:0007669"/>
    <property type="project" value="TreeGrafter"/>
</dbReference>
<evidence type="ECO:0000256" key="4">
    <source>
        <dbReference type="ARBA" id="ARBA00022490"/>
    </source>
</evidence>
<evidence type="ECO:0000256" key="11">
    <source>
        <dbReference type="RuleBase" id="RU363115"/>
    </source>
</evidence>
<dbReference type="InterPro" id="IPR038765">
    <property type="entry name" value="Papain-like_cys_pep_sf"/>
</dbReference>
<keyword evidence="4 11" id="KW-0963">Cytoplasm</keyword>
<evidence type="ECO:0000256" key="2">
    <source>
        <dbReference type="ARBA" id="ARBA00010958"/>
    </source>
</evidence>
<comment type="similarity">
    <text evidence="2 11">Belongs to the peptidase C54 family.</text>
</comment>
<dbReference type="GO" id="GO:0005737">
    <property type="term" value="C:cytoplasm"/>
    <property type="evidence" value="ECO:0007669"/>
    <property type="project" value="UniProtKB-SubCell"/>
</dbReference>
<keyword evidence="6 11" id="KW-0378">Hydrolase</keyword>
<dbReference type="GO" id="GO:0035973">
    <property type="term" value="P:aggrephagy"/>
    <property type="evidence" value="ECO:0007669"/>
    <property type="project" value="TreeGrafter"/>
</dbReference>
<evidence type="ECO:0000313" key="13">
    <source>
        <dbReference type="WBParaSite" id="ECPE_0000480901-mRNA-1"/>
    </source>
</evidence>
<dbReference type="GO" id="GO:0000045">
    <property type="term" value="P:autophagosome assembly"/>
    <property type="evidence" value="ECO:0007669"/>
    <property type="project" value="TreeGrafter"/>
</dbReference>
<comment type="catalytic activity">
    <reaction evidence="10">
        <text>[protein]-C-terminal L-amino acid-glycyl-phosphatidylethanolamide + H2O = [protein]-C-terminal L-amino acid-glycine + a 1,2-diacyl-sn-glycero-3-phosphoethanolamine</text>
        <dbReference type="Rhea" id="RHEA:67548"/>
        <dbReference type="Rhea" id="RHEA-COMP:17323"/>
        <dbReference type="Rhea" id="RHEA-COMP:17324"/>
        <dbReference type="ChEBI" id="CHEBI:15377"/>
        <dbReference type="ChEBI" id="CHEBI:64612"/>
        <dbReference type="ChEBI" id="CHEBI:172940"/>
        <dbReference type="ChEBI" id="CHEBI:172941"/>
    </reaction>
    <physiologicalReaction direction="left-to-right" evidence="10">
        <dbReference type="Rhea" id="RHEA:67549"/>
    </physiologicalReaction>
</comment>
<evidence type="ECO:0000256" key="6">
    <source>
        <dbReference type="ARBA" id="ARBA00022801"/>
    </source>
</evidence>
<dbReference type="Pfam" id="PF03416">
    <property type="entry name" value="Peptidase_C54"/>
    <property type="match status" value="1"/>
</dbReference>
<dbReference type="GO" id="GO:0004197">
    <property type="term" value="F:cysteine-type endopeptidase activity"/>
    <property type="evidence" value="ECO:0007669"/>
    <property type="project" value="TreeGrafter"/>
</dbReference>
<dbReference type="AlphaFoldDB" id="A0A183ACW2"/>
<dbReference type="WBParaSite" id="ECPE_0000480901-mRNA-1">
    <property type="protein sequence ID" value="ECPE_0000480901-mRNA-1"/>
    <property type="gene ID" value="ECPE_0000480901"/>
</dbReference>
<proteinExistence type="inferred from homology"/>
<comment type="function">
    <text evidence="11">Cysteine protease that plays a key role in autophagy by mediating both proteolytic activation and delipidation of ATG8 family proteins.</text>
</comment>
<comment type="subcellular location">
    <subcellularLocation>
        <location evidence="1 11">Cytoplasm</location>
    </subcellularLocation>
</comment>
<accession>A0A183ACW2</accession>
<evidence type="ECO:0000256" key="1">
    <source>
        <dbReference type="ARBA" id="ARBA00004496"/>
    </source>
</evidence>
<evidence type="ECO:0000256" key="9">
    <source>
        <dbReference type="ARBA" id="ARBA00023006"/>
    </source>
</evidence>
<protein>
    <recommendedName>
        <fullName evidence="11">Cysteine protease</fullName>
        <ecNumber evidence="11">3.4.22.-</ecNumber>
    </recommendedName>
</protein>
<keyword evidence="5 11" id="KW-0645">Protease</keyword>
<evidence type="ECO:0000256" key="5">
    <source>
        <dbReference type="ARBA" id="ARBA00022670"/>
    </source>
</evidence>
<evidence type="ECO:0000256" key="3">
    <source>
        <dbReference type="ARBA" id="ARBA00022448"/>
    </source>
</evidence>
<evidence type="ECO:0000256" key="10">
    <source>
        <dbReference type="ARBA" id="ARBA00029362"/>
    </source>
</evidence>
<evidence type="ECO:0000256" key="8">
    <source>
        <dbReference type="ARBA" id="ARBA00022927"/>
    </source>
</evidence>
<dbReference type="PANTHER" id="PTHR22624">
    <property type="entry name" value="CYSTEINE PROTEASE ATG4"/>
    <property type="match status" value="1"/>
</dbReference>
<dbReference type="GO" id="GO:0016485">
    <property type="term" value="P:protein processing"/>
    <property type="evidence" value="ECO:0007669"/>
    <property type="project" value="TreeGrafter"/>
</dbReference>
<sequence>LLIPLMLGTRKLIDSAYMPIVARILEDPCALGLIGGRPKHSIYVCGYQHKQLIVLDPHFTQPVVDVGSEQFPIKSWHCPVPKLMRMSRLDPSCAVGFYCRTRGELSDLLDRLPSLFTPDQPSPLCSTLVEVFIGSGPDSCPANINTNS</sequence>
<dbReference type="SUPFAM" id="SSF54001">
    <property type="entry name" value="Cysteine proteinases"/>
    <property type="match status" value="1"/>
</dbReference>
<dbReference type="GO" id="GO:0000423">
    <property type="term" value="P:mitophagy"/>
    <property type="evidence" value="ECO:0007669"/>
    <property type="project" value="TreeGrafter"/>
</dbReference>
<reference evidence="13" key="1">
    <citation type="submission" date="2016-06" db="UniProtKB">
        <authorList>
            <consortium name="WormBaseParasite"/>
        </authorList>
    </citation>
    <scope>IDENTIFICATION</scope>
</reference>
<dbReference type="GO" id="GO:0015031">
    <property type="term" value="P:protein transport"/>
    <property type="evidence" value="ECO:0007669"/>
    <property type="project" value="UniProtKB-KW"/>
</dbReference>
<dbReference type="PANTHER" id="PTHR22624:SF49">
    <property type="entry name" value="CYSTEINE PROTEASE"/>
    <property type="match status" value="1"/>
</dbReference>
<evidence type="ECO:0000256" key="7">
    <source>
        <dbReference type="ARBA" id="ARBA00022807"/>
    </source>
</evidence>
<dbReference type="InterPro" id="IPR046792">
    <property type="entry name" value="Peptidase_C54_cat"/>
</dbReference>